<dbReference type="InterPro" id="IPR041504">
    <property type="entry name" value="AidB_N"/>
</dbReference>
<dbReference type="Gene3D" id="1.20.140.10">
    <property type="entry name" value="Butyryl-CoA Dehydrogenase, subunit A, domain 3"/>
    <property type="match status" value="1"/>
</dbReference>
<dbReference type="GO" id="GO:0003995">
    <property type="term" value="F:acyl-CoA dehydrogenase activity"/>
    <property type="evidence" value="ECO:0007669"/>
    <property type="project" value="InterPro"/>
</dbReference>
<dbReference type="InterPro" id="IPR006089">
    <property type="entry name" value="Acyl-CoA_DH_CS"/>
</dbReference>
<evidence type="ECO:0000256" key="5">
    <source>
        <dbReference type="RuleBase" id="RU362125"/>
    </source>
</evidence>
<dbReference type="InterPro" id="IPR009075">
    <property type="entry name" value="AcylCo_DH/oxidase_C"/>
</dbReference>
<gene>
    <name evidence="9" type="ORF">RSO01_42360</name>
</gene>
<name>A0A512NDM0_9HYPH</name>
<evidence type="ECO:0000259" key="8">
    <source>
        <dbReference type="Pfam" id="PF18158"/>
    </source>
</evidence>
<evidence type="ECO:0000256" key="4">
    <source>
        <dbReference type="ARBA" id="ARBA00022827"/>
    </source>
</evidence>
<comment type="similarity">
    <text evidence="2 5">Belongs to the acyl-CoA dehydrogenase family.</text>
</comment>
<reference evidence="9 10" key="1">
    <citation type="submission" date="2019-07" db="EMBL/GenBank/DDBJ databases">
        <title>Whole genome shotgun sequence of Reyranella soli NBRC 108950.</title>
        <authorList>
            <person name="Hosoyama A."/>
            <person name="Uohara A."/>
            <person name="Ohji S."/>
            <person name="Ichikawa N."/>
        </authorList>
    </citation>
    <scope>NUCLEOTIDE SEQUENCE [LARGE SCALE GENOMIC DNA]</scope>
    <source>
        <strain evidence="9 10">NBRC 108950</strain>
    </source>
</reference>
<keyword evidence="4 5" id="KW-0274">FAD</keyword>
<accession>A0A512NDM0</accession>
<dbReference type="AlphaFoldDB" id="A0A512NDM0"/>
<dbReference type="OrthoDB" id="9771038at2"/>
<dbReference type="PANTHER" id="PTHR42707">
    <property type="entry name" value="ACYL-COA DEHYDROGENASE"/>
    <property type="match status" value="1"/>
</dbReference>
<evidence type="ECO:0000259" key="6">
    <source>
        <dbReference type="Pfam" id="PF00441"/>
    </source>
</evidence>
<dbReference type="EMBL" id="BKAJ01000074">
    <property type="protein sequence ID" value="GEP57070.1"/>
    <property type="molecule type" value="Genomic_DNA"/>
</dbReference>
<dbReference type="Gene3D" id="2.40.110.20">
    <property type="match status" value="1"/>
</dbReference>
<evidence type="ECO:0000259" key="7">
    <source>
        <dbReference type="Pfam" id="PF02770"/>
    </source>
</evidence>
<dbReference type="SUPFAM" id="SSF47203">
    <property type="entry name" value="Acyl-CoA dehydrogenase C-terminal domain-like"/>
    <property type="match status" value="1"/>
</dbReference>
<evidence type="ECO:0000313" key="10">
    <source>
        <dbReference type="Proteomes" id="UP000321058"/>
    </source>
</evidence>
<dbReference type="PROSITE" id="PS00073">
    <property type="entry name" value="ACYL_COA_DH_2"/>
    <property type="match status" value="1"/>
</dbReference>
<dbReference type="PANTHER" id="PTHR42707:SF2">
    <property type="entry name" value="ACD11 DEHYDROGENASE"/>
    <property type="match status" value="1"/>
</dbReference>
<feature type="domain" description="Acyl-CoA dehydrogenase/oxidase C-terminal" evidence="6">
    <location>
        <begin position="307"/>
        <end position="462"/>
    </location>
</feature>
<dbReference type="InterPro" id="IPR009100">
    <property type="entry name" value="AcylCoA_DH/oxidase_NM_dom_sf"/>
</dbReference>
<dbReference type="InterPro" id="IPR052904">
    <property type="entry name" value="Acyl-CoA_dehydrogenase-like"/>
</dbReference>
<evidence type="ECO:0000256" key="2">
    <source>
        <dbReference type="ARBA" id="ARBA00009347"/>
    </source>
</evidence>
<proteinExistence type="inferred from homology"/>
<comment type="caution">
    <text evidence="9">The sequence shown here is derived from an EMBL/GenBank/DDBJ whole genome shotgun (WGS) entry which is preliminary data.</text>
</comment>
<dbReference type="Pfam" id="PF02770">
    <property type="entry name" value="Acyl-CoA_dh_M"/>
    <property type="match status" value="1"/>
</dbReference>
<organism evidence="9 10">
    <name type="scientific">Reyranella soli</name>
    <dbReference type="NCBI Taxonomy" id="1230389"/>
    <lineage>
        <taxon>Bacteria</taxon>
        <taxon>Pseudomonadati</taxon>
        <taxon>Pseudomonadota</taxon>
        <taxon>Alphaproteobacteria</taxon>
        <taxon>Hyphomicrobiales</taxon>
        <taxon>Reyranellaceae</taxon>
        <taxon>Reyranella</taxon>
    </lineage>
</organism>
<feature type="domain" description="Adaptive response protein AidB N-terminal" evidence="8">
    <location>
        <begin position="19"/>
        <end position="177"/>
    </location>
</feature>
<keyword evidence="10" id="KW-1185">Reference proteome</keyword>
<comment type="cofactor">
    <cofactor evidence="1 5">
        <name>FAD</name>
        <dbReference type="ChEBI" id="CHEBI:57692"/>
    </cofactor>
</comment>
<sequence>MPDMTTAITQPHGAHHIAPDAHGRNFYTIDRQFQDLLSLYMEPGLLSQMTPHFERLGELAGNRLDDLAMTADKHPPVLQPRDRFGRDEDWIDYHPSYREMEKIAFEEFGMHAMTHRGGVLGMAGPAHPLVKYGITYLFVQAEFGLMCPVSVSDTSNFIIKRFGSEALKKLLLDRLLSQDPGTMLKGTQFMTEKAGGSDVGALETEAERIGVNDPEFRPDGVERWKLFGQKWFCSHADADVAVLLARPRGAAPGTQGLGMFAMPRRLEDGSRNSYRIVRLKDKLGTRSMASGEIIMDGAVAYLVGDAGRGFKQMMEQVNLSRLSHGVRAASMMRRCLNEALVVAQNRRAFGKAIGEYPLLRRQLMKIMLPTEQALSMYAFSADAMGRANAGDKEAANLLRILTPVYKFRACRDNIPVASHALEVRGGLGYIEEWVTARLVRDAQIGTLWEGTSNINALDVVQRAVGKAGGHKTLTAALKDKYERSDTLPGQYKGLLNATLDRVERFVEAVAADPRQEKRCRLAAGALYHAASAALMAWEGAALGARGGDARRLLLSRLVIEHRLAPQDPLSLNEAAWEQEAMDLLLQDKPVPLAKASALVG</sequence>
<keyword evidence="3 5" id="KW-0285">Flavoprotein</keyword>
<dbReference type="InterPro" id="IPR006091">
    <property type="entry name" value="Acyl-CoA_Oxase/DH_mid-dom"/>
</dbReference>
<keyword evidence="5" id="KW-0560">Oxidoreductase</keyword>
<dbReference type="Pfam" id="PF00441">
    <property type="entry name" value="Acyl-CoA_dh_1"/>
    <property type="match status" value="1"/>
</dbReference>
<evidence type="ECO:0000313" key="9">
    <source>
        <dbReference type="EMBL" id="GEP57070.1"/>
    </source>
</evidence>
<dbReference type="Proteomes" id="UP000321058">
    <property type="component" value="Unassembled WGS sequence"/>
</dbReference>
<dbReference type="RefSeq" id="WP_147151445.1">
    <property type="nucleotide sequence ID" value="NZ_BKAJ01000074.1"/>
</dbReference>
<dbReference type="InterPro" id="IPR036250">
    <property type="entry name" value="AcylCo_DH-like_C"/>
</dbReference>
<dbReference type="Pfam" id="PF18158">
    <property type="entry name" value="AidB_N"/>
    <property type="match status" value="1"/>
</dbReference>
<evidence type="ECO:0000256" key="3">
    <source>
        <dbReference type="ARBA" id="ARBA00022630"/>
    </source>
</evidence>
<evidence type="ECO:0000256" key="1">
    <source>
        <dbReference type="ARBA" id="ARBA00001974"/>
    </source>
</evidence>
<dbReference type="SUPFAM" id="SSF56645">
    <property type="entry name" value="Acyl-CoA dehydrogenase NM domain-like"/>
    <property type="match status" value="1"/>
</dbReference>
<feature type="domain" description="Acyl-CoA oxidase/dehydrogenase middle" evidence="7">
    <location>
        <begin position="189"/>
        <end position="296"/>
    </location>
</feature>
<protein>
    <submittedName>
        <fullName evidence="9">Acyl-CoA dehydrogenase</fullName>
    </submittedName>
</protein>
<dbReference type="Gene3D" id="6.10.250.600">
    <property type="match status" value="1"/>
</dbReference>